<name>A0ABR0P5J6_GOSAR</name>
<organism evidence="1 2">
    <name type="scientific">Gossypium arboreum</name>
    <name type="common">Tree cotton</name>
    <name type="synonym">Gossypium nanking</name>
    <dbReference type="NCBI Taxonomy" id="29729"/>
    <lineage>
        <taxon>Eukaryota</taxon>
        <taxon>Viridiplantae</taxon>
        <taxon>Streptophyta</taxon>
        <taxon>Embryophyta</taxon>
        <taxon>Tracheophyta</taxon>
        <taxon>Spermatophyta</taxon>
        <taxon>Magnoliopsida</taxon>
        <taxon>eudicotyledons</taxon>
        <taxon>Gunneridae</taxon>
        <taxon>Pentapetalae</taxon>
        <taxon>rosids</taxon>
        <taxon>malvids</taxon>
        <taxon>Malvales</taxon>
        <taxon>Malvaceae</taxon>
        <taxon>Malvoideae</taxon>
        <taxon>Gossypium</taxon>
    </lineage>
</organism>
<protein>
    <submittedName>
        <fullName evidence="1">Uncharacterized protein</fullName>
    </submittedName>
</protein>
<keyword evidence="2" id="KW-1185">Reference proteome</keyword>
<comment type="caution">
    <text evidence="1">The sequence shown here is derived from an EMBL/GenBank/DDBJ whole genome shotgun (WGS) entry which is preliminary data.</text>
</comment>
<accession>A0ABR0P5J6</accession>
<sequence length="111" mass="12559">MGGLSAGKRCPHFGNFMISLNFMTWGLGDPHLLGIGDFQGNMSVSLDNLTGNLKKWNKTTYGHIATRKRSLIHKLSTVYKKIDLLGANHLTPVELEIRNEFENVLHYEELF</sequence>
<proteinExistence type="predicted"/>
<reference evidence="1 2" key="1">
    <citation type="submission" date="2023-03" db="EMBL/GenBank/DDBJ databases">
        <title>WGS of Gossypium arboreum.</title>
        <authorList>
            <person name="Yu D."/>
        </authorList>
    </citation>
    <scope>NUCLEOTIDE SEQUENCE [LARGE SCALE GENOMIC DNA]</scope>
    <source>
        <tissue evidence="1">Leaf</tissue>
    </source>
</reference>
<evidence type="ECO:0000313" key="2">
    <source>
        <dbReference type="Proteomes" id="UP001358586"/>
    </source>
</evidence>
<dbReference type="EMBL" id="JARKNE010000008">
    <property type="protein sequence ID" value="KAK5813592.1"/>
    <property type="molecule type" value="Genomic_DNA"/>
</dbReference>
<dbReference type="Proteomes" id="UP001358586">
    <property type="component" value="Chromosome 8"/>
</dbReference>
<evidence type="ECO:0000313" key="1">
    <source>
        <dbReference type="EMBL" id="KAK5813592.1"/>
    </source>
</evidence>
<gene>
    <name evidence="1" type="ORF">PVK06_029043</name>
</gene>